<proteinExistence type="predicted"/>
<evidence type="ECO:0000256" key="2">
    <source>
        <dbReference type="ARBA" id="ARBA00022643"/>
    </source>
</evidence>
<evidence type="ECO:0000256" key="3">
    <source>
        <dbReference type="ARBA" id="ARBA00023002"/>
    </source>
</evidence>
<dbReference type="Pfam" id="PF00881">
    <property type="entry name" value="Nitroreductase"/>
    <property type="match status" value="1"/>
</dbReference>
<dbReference type="Proteomes" id="UP000054396">
    <property type="component" value="Unassembled WGS sequence"/>
</dbReference>
<sequence length="222" mass="24119">MSDAHAFGALLRRRFSCRGFRPDPVPRAQIAAALEDAQHVPSWCNSQPWQVIACGPEETARLAEALYAHVATAPHDSDIPFPEHYEGVYKDRRSTCGWQLYAAVGVAKGDRAASGRQMRENFRFFGAPQVMFVTTPKALGAYGVLDCGAFVTALLLGLQARGIGSIAMASVAGHAPFLREWLGIAADRDLLCGIALGYPDPDHPANGFRTERAPLAEVVDWR</sequence>
<dbReference type="InterPro" id="IPR000415">
    <property type="entry name" value="Nitroreductase-like"/>
</dbReference>
<organism evidence="5 6">
    <name type="scientific">Pseudoponticoccus marisrubri</name>
    <dbReference type="NCBI Taxonomy" id="1685382"/>
    <lineage>
        <taxon>Bacteria</taxon>
        <taxon>Pseudomonadati</taxon>
        <taxon>Pseudomonadota</taxon>
        <taxon>Alphaproteobacteria</taxon>
        <taxon>Rhodobacterales</taxon>
        <taxon>Roseobacteraceae</taxon>
        <taxon>Pseudoponticoccus</taxon>
    </lineage>
</organism>
<dbReference type="PANTHER" id="PTHR23026">
    <property type="entry name" value="NADPH NITROREDUCTASE"/>
    <property type="match status" value="1"/>
</dbReference>
<protein>
    <submittedName>
        <fullName evidence="5">Nitroreductase</fullName>
    </submittedName>
</protein>
<dbReference type="STRING" id="1685382.AVJ23_15275"/>
<keyword evidence="3" id="KW-0560">Oxidoreductase</keyword>
<name>A0A0W7WGS9_9RHOB</name>
<dbReference type="PANTHER" id="PTHR23026:SF90">
    <property type="entry name" value="IODOTYROSINE DEIODINASE 1"/>
    <property type="match status" value="1"/>
</dbReference>
<dbReference type="EMBL" id="LPXO01000010">
    <property type="protein sequence ID" value="KUF09809.1"/>
    <property type="molecule type" value="Genomic_DNA"/>
</dbReference>
<feature type="domain" description="Nitroreductase" evidence="4">
    <location>
        <begin position="11"/>
        <end position="198"/>
    </location>
</feature>
<accession>A0A0W7WGS9</accession>
<comment type="caution">
    <text evidence="5">The sequence shown here is derived from an EMBL/GenBank/DDBJ whole genome shotgun (WGS) entry which is preliminary data.</text>
</comment>
<dbReference type="OrthoDB" id="9802510at2"/>
<keyword evidence="2" id="KW-0288">FMN</keyword>
<keyword evidence="6" id="KW-1185">Reference proteome</keyword>
<dbReference type="CDD" id="cd02136">
    <property type="entry name" value="PnbA_NfnB-like"/>
    <property type="match status" value="1"/>
</dbReference>
<dbReference type="GO" id="GO:0016491">
    <property type="term" value="F:oxidoreductase activity"/>
    <property type="evidence" value="ECO:0007669"/>
    <property type="project" value="UniProtKB-KW"/>
</dbReference>
<evidence type="ECO:0000313" key="5">
    <source>
        <dbReference type="EMBL" id="KUF09809.1"/>
    </source>
</evidence>
<keyword evidence="1" id="KW-0285">Flavoprotein</keyword>
<evidence type="ECO:0000256" key="1">
    <source>
        <dbReference type="ARBA" id="ARBA00022630"/>
    </source>
</evidence>
<dbReference type="RefSeq" id="WP_058863084.1">
    <property type="nucleotide sequence ID" value="NZ_LPXO01000010.1"/>
</dbReference>
<evidence type="ECO:0000313" key="6">
    <source>
        <dbReference type="Proteomes" id="UP000054396"/>
    </source>
</evidence>
<dbReference type="AlphaFoldDB" id="A0A0W7WGS9"/>
<reference evidence="5 6" key="1">
    <citation type="submission" date="2015-12" db="EMBL/GenBank/DDBJ databases">
        <authorList>
            <person name="Shamseldin A."/>
            <person name="Moawad H."/>
            <person name="Abd El-Rahim W.M."/>
            <person name="Sadowsky M.J."/>
        </authorList>
    </citation>
    <scope>NUCLEOTIDE SEQUENCE [LARGE SCALE GENOMIC DNA]</scope>
    <source>
        <strain evidence="5 6">SJ5A-1</strain>
    </source>
</reference>
<dbReference type="InterPro" id="IPR029479">
    <property type="entry name" value="Nitroreductase"/>
</dbReference>
<dbReference type="SUPFAM" id="SSF55469">
    <property type="entry name" value="FMN-dependent nitroreductase-like"/>
    <property type="match status" value="1"/>
</dbReference>
<dbReference type="InterPro" id="IPR050627">
    <property type="entry name" value="Nitroreductase/BluB"/>
</dbReference>
<evidence type="ECO:0000259" key="4">
    <source>
        <dbReference type="Pfam" id="PF00881"/>
    </source>
</evidence>
<dbReference type="Gene3D" id="3.40.109.10">
    <property type="entry name" value="NADH Oxidase"/>
    <property type="match status" value="1"/>
</dbReference>
<gene>
    <name evidence="5" type="ORF">AVJ23_15275</name>
</gene>